<reference evidence="1" key="1">
    <citation type="submission" date="2020-05" db="EMBL/GenBank/DDBJ databases">
        <authorList>
            <person name="Chiriac C."/>
            <person name="Salcher M."/>
            <person name="Ghai R."/>
            <person name="Kavagutti S V."/>
        </authorList>
    </citation>
    <scope>NUCLEOTIDE SEQUENCE</scope>
</reference>
<accession>A0A6J5R576</accession>
<dbReference type="Pfam" id="PF05521">
    <property type="entry name" value="Phage_HCP"/>
    <property type="match status" value="1"/>
</dbReference>
<sequence>MIASDLIHRVTIQTSAETSDGHDGVVSTWANTARTRVPALVAPLSGRDLERARQVDPRASLRVTLRWWSTYVTDLAGGRARLVFHDGSIGDRTLEIVEPPQETDYRVVLSMTCRESA</sequence>
<gene>
    <name evidence="1" type="ORF">UFOVP1236_36</name>
</gene>
<proteinExistence type="predicted"/>
<name>A0A6J5R576_9CAUD</name>
<dbReference type="Gene3D" id="2.40.10.270">
    <property type="entry name" value="Bacteriophage SPP1 head-tail adaptor protein"/>
    <property type="match status" value="1"/>
</dbReference>
<dbReference type="InterPro" id="IPR038666">
    <property type="entry name" value="SSP1_head-tail_sf"/>
</dbReference>
<evidence type="ECO:0000313" key="1">
    <source>
        <dbReference type="EMBL" id="CAB4192450.1"/>
    </source>
</evidence>
<dbReference type="EMBL" id="LR797190">
    <property type="protein sequence ID" value="CAB4192450.1"/>
    <property type="molecule type" value="Genomic_DNA"/>
</dbReference>
<protein>
    <submittedName>
        <fullName evidence="1">Bacteriophage SPP1, head-tail adaptor</fullName>
    </submittedName>
</protein>
<organism evidence="1">
    <name type="scientific">uncultured Caudovirales phage</name>
    <dbReference type="NCBI Taxonomy" id="2100421"/>
    <lineage>
        <taxon>Viruses</taxon>
        <taxon>Duplodnaviria</taxon>
        <taxon>Heunggongvirae</taxon>
        <taxon>Uroviricota</taxon>
        <taxon>Caudoviricetes</taxon>
        <taxon>Peduoviridae</taxon>
        <taxon>Maltschvirus</taxon>
        <taxon>Maltschvirus maltsch</taxon>
    </lineage>
</organism>
<dbReference type="InterPro" id="IPR008767">
    <property type="entry name" value="Phage_SPP1_head-tail_adaptor"/>
</dbReference>